<evidence type="ECO:0000256" key="9">
    <source>
        <dbReference type="ARBA" id="ARBA00022777"/>
    </source>
</evidence>
<comment type="similarity">
    <text evidence="3">In the C-terminal section; belongs to the protein kinase superfamily. Ser/Thr protein kinase family.</text>
</comment>
<dbReference type="Gene3D" id="3.30.200.20">
    <property type="entry name" value="Phosphorylase Kinase, domain 1"/>
    <property type="match status" value="2"/>
</dbReference>
<dbReference type="GO" id="GO:0005524">
    <property type="term" value="F:ATP binding"/>
    <property type="evidence" value="ECO:0007669"/>
    <property type="project" value="UniProtKB-UniRule"/>
</dbReference>
<keyword evidence="4" id="KW-1003">Cell membrane</keyword>
<dbReference type="SUPFAM" id="SSF56112">
    <property type="entry name" value="Protein kinase-like (PK-like)"/>
    <property type="match status" value="2"/>
</dbReference>
<comment type="subcellular location">
    <subcellularLocation>
        <location evidence="1">Cell membrane</location>
        <topology evidence="1">Single-pass type I membrane protein</topology>
    </subcellularLocation>
</comment>
<evidence type="ECO:0000256" key="8">
    <source>
        <dbReference type="ARBA" id="ARBA00022741"/>
    </source>
</evidence>
<evidence type="ECO:0000256" key="6">
    <source>
        <dbReference type="ARBA" id="ARBA00022692"/>
    </source>
</evidence>
<comment type="similarity">
    <text evidence="2">In the N-terminal section; belongs to the leguminous lectin family.</text>
</comment>
<evidence type="ECO:0000256" key="5">
    <source>
        <dbReference type="ARBA" id="ARBA00022679"/>
    </source>
</evidence>
<feature type="domain" description="MSP" evidence="17">
    <location>
        <begin position="688"/>
        <end position="808"/>
    </location>
</feature>
<protein>
    <recommendedName>
        <fullName evidence="20">Protein kinase domain-containing protein</fullName>
    </recommendedName>
</protein>
<dbReference type="GO" id="GO:0002229">
    <property type="term" value="P:defense response to oomycetes"/>
    <property type="evidence" value="ECO:0007669"/>
    <property type="project" value="UniProtKB-ARBA"/>
</dbReference>
<dbReference type="FunFam" id="1.10.510.10:FF:000240">
    <property type="entry name" value="Lectin-domain containing receptor kinase A4.3"/>
    <property type="match status" value="1"/>
</dbReference>
<dbReference type="GO" id="GO:0005886">
    <property type="term" value="C:plasma membrane"/>
    <property type="evidence" value="ECO:0007669"/>
    <property type="project" value="UniProtKB-SubCell"/>
</dbReference>
<dbReference type="Gene3D" id="1.10.510.10">
    <property type="entry name" value="Transferase(Phosphotransferase) domain 1"/>
    <property type="match status" value="2"/>
</dbReference>
<keyword evidence="9" id="KW-0418">Kinase</keyword>
<name>A0A8T0PG86_PANVG</name>
<dbReference type="GO" id="GO:0004672">
    <property type="term" value="F:protein kinase activity"/>
    <property type="evidence" value="ECO:0007669"/>
    <property type="project" value="InterPro"/>
</dbReference>
<evidence type="ECO:0000313" key="19">
    <source>
        <dbReference type="Proteomes" id="UP000823388"/>
    </source>
</evidence>
<evidence type="ECO:0000256" key="7">
    <source>
        <dbReference type="ARBA" id="ARBA00022729"/>
    </source>
</evidence>
<dbReference type="FunFam" id="1.10.510.10:FF:000870">
    <property type="entry name" value="OSJNBa0016N04.16-like protein"/>
    <property type="match status" value="1"/>
</dbReference>
<evidence type="ECO:0000256" key="14">
    <source>
        <dbReference type="ARBA" id="ARBA00023180"/>
    </source>
</evidence>
<dbReference type="InterPro" id="IPR013783">
    <property type="entry name" value="Ig-like_fold"/>
</dbReference>
<comment type="caution">
    <text evidence="18">The sequence shown here is derived from an EMBL/GenBank/DDBJ whole genome shotgun (WGS) entry which is preliminary data.</text>
</comment>
<keyword evidence="7" id="KW-0732">Signal</keyword>
<evidence type="ECO:0000256" key="2">
    <source>
        <dbReference type="ARBA" id="ARBA00008536"/>
    </source>
</evidence>
<dbReference type="InterPro" id="IPR000719">
    <property type="entry name" value="Prot_kinase_dom"/>
</dbReference>
<keyword evidence="12" id="KW-0472">Membrane</keyword>
<evidence type="ECO:0000256" key="1">
    <source>
        <dbReference type="ARBA" id="ARBA00004251"/>
    </source>
</evidence>
<evidence type="ECO:0000313" key="18">
    <source>
        <dbReference type="EMBL" id="KAG2561307.1"/>
    </source>
</evidence>
<dbReference type="InterPro" id="IPR008962">
    <property type="entry name" value="PapD-like_sf"/>
</dbReference>
<dbReference type="InterPro" id="IPR008271">
    <property type="entry name" value="Ser/Thr_kinase_AS"/>
</dbReference>
<keyword evidence="5" id="KW-0808">Transferase</keyword>
<dbReference type="InterPro" id="IPR011009">
    <property type="entry name" value="Kinase-like_dom_sf"/>
</dbReference>
<dbReference type="Gene3D" id="2.60.40.10">
    <property type="entry name" value="Immunoglobulins"/>
    <property type="match status" value="1"/>
</dbReference>
<evidence type="ECO:0000256" key="15">
    <source>
        <dbReference type="PROSITE-ProRule" id="PRU10141"/>
    </source>
</evidence>
<keyword evidence="10 15" id="KW-0067">ATP-binding</keyword>
<dbReference type="FunFam" id="3.30.200.20:FF:000465">
    <property type="entry name" value="Cysteine-rich receptor-like protein kinase 6"/>
    <property type="match status" value="1"/>
</dbReference>
<keyword evidence="6" id="KW-0812">Transmembrane</keyword>
<evidence type="ECO:0000256" key="10">
    <source>
        <dbReference type="ARBA" id="ARBA00022840"/>
    </source>
</evidence>
<dbReference type="PROSITE" id="PS00108">
    <property type="entry name" value="PROTEIN_KINASE_ST"/>
    <property type="match status" value="2"/>
</dbReference>
<sequence>MDHEAFKLHHLERMLFDENAEPADLPLSLLEAITKNFSNDQEIGRGGYAVVYQGLLRNGTVAVKKLLDYVDFDDQKFIREIDCLMRVKHKNIIRFLGYCSDTQGKLFSFNGKIVMADCRQRFLCFDYASGGSLENYITDVSTGLEWQKRYSIIRGICEGLHYLHRMHIVHLDLKPSNILLDNNMVPKISDFGYSRSFHENQTRAITTTLVGSIGYLAPEFFNGEITFKIDIYALGVIITEILTGKKGYASVVDVLECWRNRSMKSGEDIPLEQIRVCAEIGTCCLDSDPKKRPDIRHVIETLDETESIMSDRQCITEMHNDTESMDKSIELGTMSTLLRIEKTSKGLQQDDTSMMLGVESNQNMELNILERIVAGSEEPGPLDLPLLQRVTDNFSEERKIGVGRQGDVYKGILRNGIVAVKRLFKSRAIENKMFHREVKSLIMVRHQNIVRFLGYCSFTEEHMVSIEGGTIVVDIQEKLLCFEYMSNGSLDSHLTDELRGLEWHTRYEIIVGMCKGLLHLHKEKDVIHMDLKPANILLDNHMVPKITDFGLSRLDNNSRAKTTSLLISLGYSAPEYVLEGKSSSKSDIYSLGVIIIEVVTGSKQRMPNITKSLRRWRYRWNKSAKHTPLGYQQVSKCLELAEKCTQVDPKDRPDISNIIDELNLIDSMEDQFQASFTPSQVIPCSEGMLGIDPLEIHISFEHDQQIWKSIELTNDTDDCLAFVTKASLQCLHIEPDKSIVPPRSKCNVTITMMQEQVMALPNNHYTEEITVLSTRVNGGLTAGDITEHMFSDRDGNVVDEVNVIVAFGTPPLGEEF</sequence>
<evidence type="ECO:0000259" key="17">
    <source>
        <dbReference type="PROSITE" id="PS50202"/>
    </source>
</evidence>
<dbReference type="SUPFAM" id="SSF49354">
    <property type="entry name" value="PapD-like"/>
    <property type="match status" value="1"/>
</dbReference>
<dbReference type="PROSITE" id="PS00107">
    <property type="entry name" value="PROTEIN_KINASE_ATP"/>
    <property type="match status" value="1"/>
</dbReference>
<keyword evidence="13" id="KW-0675">Receptor</keyword>
<keyword evidence="8 15" id="KW-0547">Nucleotide-binding</keyword>
<dbReference type="Proteomes" id="UP000823388">
    <property type="component" value="Chromosome 8K"/>
</dbReference>
<gene>
    <name evidence="18" type="ORF">PVAP13_8KG153201</name>
</gene>
<feature type="domain" description="Protein kinase" evidence="16">
    <location>
        <begin position="394"/>
        <end position="664"/>
    </location>
</feature>
<accession>A0A8T0PG86</accession>
<dbReference type="AlphaFoldDB" id="A0A8T0PG86"/>
<evidence type="ECO:0000256" key="3">
    <source>
        <dbReference type="ARBA" id="ARBA00010217"/>
    </source>
</evidence>
<dbReference type="SMART" id="SM00220">
    <property type="entry name" value="S_TKc"/>
    <property type="match status" value="2"/>
</dbReference>
<evidence type="ECO:0000256" key="11">
    <source>
        <dbReference type="ARBA" id="ARBA00022989"/>
    </source>
</evidence>
<dbReference type="EMBL" id="CM029051">
    <property type="protein sequence ID" value="KAG2561307.1"/>
    <property type="molecule type" value="Genomic_DNA"/>
</dbReference>
<evidence type="ECO:0000256" key="4">
    <source>
        <dbReference type="ARBA" id="ARBA00022475"/>
    </source>
</evidence>
<dbReference type="InterPro" id="IPR000535">
    <property type="entry name" value="MSP_dom"/>
</dbReference>
<dbReference type="Pfam" id="PF00069">
    <property type="entry name" value="Pkinase"/>
    <property type="match status" value="2"/>
</dbReference>
<feature type="binding site" evidence="15">
    <location>
        <position position="65"/>
    </location>
    <ligand>
        <name>ATP</name>
        <dbReference type="ChEBI" id="CHEBI:30616"/>
    </ligand>
</feature>
<dbReference type="InterPro" id="IPR017441">
    <property type="entry name" value="Protein_kinase_ATP_BS"/>
</dbReference>
<organism evidence="18 19">
    <name type="scientific">Panicum virgatum</name>
    <name type="common">Blackwell switchgrass</name>
    <dbReference type="NCBI Taxonomy" id="38727"/>
    <lineage>
        <taxon>Eukaryota</taxon>
        <taxon>Viridiplantae</taxon>
        <taxon>Streptophyta</taxon>
        <taxon>Embryophyta</taxon>
        <taxon>Tracheophyta</taxon>
        <taxon>Spermatophyta</taxon>
        <taxon>Magnoliopsida</taxon>
        <taxon>Liliopsida</taxon>
        <taxon>Poales</taxon>
        <taxon>Poaceae</taxon>
        <taxon>PACMAD clade</taxon>
        <taxon>Panicoideae</taxon>
        <taxon>Panicodae</taxon>
        <taxon>Paniceae</taxon>
        <taxon>Panicinae</taxon>
        <taxon>Panicum</taxon>
        <taxon>Panicum sect. Hiantes</taxon>
    </lineage>
</organism>
<keyword evidence="11" id="KW-1133">Transmembrane helix</keyword>
<evidence type="ECO:0008006" key="20">
    <source>
        <dbReference type="Google" id="ProtNLM"/>
    </source>
</evidence>
<dbReference type="PANTHER" id="PTHR45707:SF70">
    <property type="entry name" value="PROTEIN KINASE DOMAIN-CONTAINING PROTEIN"/>
    <property type="match status" value="1"/>
</dbReference>
<dbReference type="PROSITE" id="PS50011">
    <property type="entry name" value="PROTEIN_KINASE_DOM"/>
    <property type="match status" value="2"/>
</dbReference>
<feature type="domain" description="Protein kinase" evidence="16">
    <location>
        <begin position="37"/>
        <end position="309"/>
    </location>
</feature>
<evidence type="ECO:0000259" key="16">
    <source>
        <dbReference type="PROSITE" id="PS50011"/>
    </source>
</evidence>
<proteinExistence type="inferred from homology"/>
<keyword evidence="19" id="KW-1185">Reference proteome</keyword>
<dbReference type="PROSITE" id="PS50202">
    <property type="entry name" value="MSP"/>
    <property type="match status" value="1"/>
</dbReference>
<keyword evidence="14" id="KW-0325">Glycoprotein</keyword>
<evidence type="ECO:0000256" key="13">
    <source>
        <dbReference type="ARBA" id="ARBA00023170"/>
    </source>
</evidence>
<reference evidence="18" key="1">
    <citation type="submission" date="2020-05" db="EMBL/GenBank/DDBJ databases">
        <title>WGS assembly of Panicum virgatum.</title>
        <authorList>
            <person name="Lovell J.T."/>
            <person name="Jenkins J."/>
            <person name="Shu S."/>
            <person name="Juenger T.E."/>
            <person name="Schmutz J."/>
        </authorList>
    </citation>
    <scope>NUCLEOTIDE SEQUENCE</scope>
    <source>
        <strain evidence="18">AP13</strain>
    </source>
</reference>
<evidence type="ECO:0000256" key="12">
    <source>
        <dbReference type="ARBA" id="ARBA00023136"/>
    </source>
</evidence>
<dbReference type="PANTHER" id="PTHR45707">
    <property type="entry name" value="C2 CALCIUM/LIPID-BINDING PLANT PHOSPHORIBOSYLTRANSFERASE FAMILY PROTEIN"/>
    <property type="match status" value="1"/>
</dbReference>